<reference evidence="3" key="1">
    <citation type="submission" date="2025-08" db="UniProtKB">
        <authorList>
            <consortium name="RefSeq"/>
        </authorList>
    </citation>
    <scope>IDENTIFICATION</scope>
    <source>
        <strain evidence="3">15112-1751.03</strain>
        <tissue evidence="3">Whole Adult</tissue>
    </source>
</reference>
<keyword evidence="1" id="KW-0812">Transmembrane</keyword>
<protein>
    <submittedName>
        <fullName evidence="3">Uncharacterized protein LOC117574243</fullName>
    </submittedName>
</protein>
<gene>
    <name evidence="3" type="primary">LOC117574243</name>
</gene>
<organism evidence="2 3">
    <name type="scientific">Drosophila albomicans</name>
    <name type="common">Fruit fly</name>
    <dbReference type="NCBI Taxonomy" id="7291"/>
    <lineage>
        <taxon>Eukaryota</taxon>
        <taxon>Metazoa</taxon>
        <taxon>Ecdysozoa</taxon>
        <taxon>Arthropoda</taxon>
        <taxon>Hexapoda</taxon>
        <taxon>Insecta</taxon>
        <taxon>Pterygota</taxon>
        <taxon>Neoptera</taxon>
        <taxon>Endopterygota</taxon>
        <taxon>Diptera</taxon>
        <taxon>Brachycera</taxon>
        <taxon>Muscomorpha</taxon>
        <taxon>Ephydroidea</taxon>
        <taxon>Drosophilidae</taxon>
        <taxon>Drosophila</taxon>
    </lineage>
</organism>
<sequence>MAVVSIGYTSTNGYENDLDGFPYSQFVKNLYRMRREQQQREDATPMRPQYRRPRMRPRIIRMERRCNDPLYSPFEAFCLLLKSLHPKYHFEFYCFLWVPAAFAILAYLTFLNCY</sequence>
<dbReference type="RefSeq" id="XP_034113853.1">
    <property type="nucleotide sequence ID" value="XM_034257962.2"/>
</dbReference>
<keyword evidence="1" id="KW-1133">Transmembrane helix</keyword>
<feature type="transmembrane region" description="Helical" evidence="1">
    <location>
        <begin position="90"/>
        <end position="110"/>
    </location>
</feature>
<evidence type="ECO:0000256" key="1">
    <source>
        <dbReference type="SAM" id="Phobius"/>
    </source>
</evidence>
<keyword evidence="2" id="KW-1185">Reference proteome</keyword>
<evidence type="ECO:0000313" key="3">
    <source>
        <dbReference type="RefSeq" id="XP_034113853.1"/>
    </source>
</evidence>
<proteinExistence type="predicted"/>
<evidence type="ECO:0000313" key="2">
    <source>
        <dbReference type="Proteomes" id="UP000515160"/>
    </source>
</evidence>
<accession>A0A6P8XLN3</accession>
<name>A0A6P8XLN3_DROAB</name>
<dbReference type="GeneID" id="117574243"/>
<dbReference type="AlphaFoldDB" id="A0A6P8XLN3"/>
<keyword evidence="1" id="KW-0472">Membrane</keyword>
<dbReference type="Proteomes" id="UP000515160">
    <property type="component" value="Chromosome X"/>
</dbReference>